<proteinExistence type="predicted"/>
<comment type="caution">
    <text evidence="1">The sequence shown here is derived from an EMBL/GenBank/DDBJ whole genome shotgun (WGS) entry which is preliminary data.</text>
</comment>
<protein>
    <submittedName>
        <fullName evidence="1">Uncharacterized protein</fullName>
    </submittedName>
</protein>
<name>A0A9W6K6B4_9PSED</name>
<dbReference type="EMBL" id="BSFN01000004">
    <property type="protein sequence ID" value="GLK88799.1"/>
    <property type="molecule type" value="Genomic_DNA"/>
</dbReference>
<sequence length="105" mass="11848">MKPIELTPAWFGQCPRYLSAKRFSDMAGLKGQENQIENLVKQGVLPTRQLGRHLMIDMHRLMLMLPSDTSNEAFLGQERPTLTPRANPSHALATLFTKQQSVLSD</sequence>
<dbReference type="AlphaFoldDB" id="A0A9W6K6B4"/>
<organism evidence="1 2">
    <name type="scientific">Pseudomonas turukhanskensis</name>
    <dbReference type="NCBI Taxonomy" id="1806536"/>
    <lineage>
        <taxon>Bacteria</taxon>
        <taxon>Pseudomonadati</taxon>
        <taxon>Pseudomonadota</taxon>
        <taxon>Gammaproteobacteria</taxon>
        <taxon>Pseudomonadales</taxon>
        <taxon>Pseudomonadaceae</taxon>
        <taxon>Pseudomonas</taxon>
    </lineage>
</organism>
<evidence type="ECO:0000313" key="1">
    <source>
        <dbReference type="EMBL" id="GLK88799.1"/>
    </source>
</evidence>
<keyword evidence="2" id="KW-1185">Reference proteome</keyword>
<reference evidence="1" key="1">
    <citation type="journal article" date="2014" name="Int. J. Syst. Evol. Microbiol.">
        <title>Complete genome sequence of Corynebacterium casei LMG S-19264T (=DSM 44701T), isolated from a smear-ripened cheese.</title>
        <authorList>
            <consortium name="US DOE Joint Genome Institute (JGI-PGF)"/>
            <person name="Walter F."/>
            <person name="Albersmeier A."/>
            <person name="Kalinowski J."/>
            <person name="Ruckert C."/>
        </authorList>
    </citation>
    <scope>NUCLEOTIDE SEQUENCE</scope>
    <source>
        <strain evidence="1">VKM B-2935</strain>
    </source>
</reference>
<gene>
    <name evidence="1" type="ORF">GCM10017655_18610</name>
</gene>
<dbReference type="RefSeq" id="WP_271195013.1">
    <property type="nucleotide sequence ID" value="NZ_BSFN01000004.1"/>
</dbReference>
<reference evidence="1" key="2">
    <citation type="submission" date="2023-01" db="EMBL/GenBank/DDBJ databases">
        <authorList>
            <person name="Sun Q."/>
            <person name="Evtushenko L."/>
        </authorList>
    </citation>
    <scope>NUCLEOTIDE SEQUENCE</scope>
    <source>
        <strain evidence="1">VKM B-2935</strain>
    </source>
</reference>
<accession>A0A9W6K6B4</accession>
<evidence type="ECO:0000313" key="2">
    <source>
        <dbReference type="Proteomes" id="UP001143328"/>
    </source>
</evidence>
<dbReference type="Proteomes" id="UP001143328">
    <property type="component" value="Unassembled WGS sequence"/>
</dbReference>